<dbReference type="Proteomes" id="UP000295560">
    <property type="component" value="Unassembled WGS sequence"/>
</dbReference>
<dbReference type="Pfam" id="PF17668">
    <property type="entry name" value="Acetyltransf_17"/>
    <property type="match status" value="1"/>
</dbReference>
<evidence type="ECO:0000313" key="7">
    <source>
        <dbReference type="Proteomes" id="UP000295560"/>
    </source>
</evidence>
<dbReference type="SUPFAM" id="SSF55729">
    <property type="entry name" value="Acyl-CoA N-acyltransferases (Nat)"/>
    <property type="match status" value="1"/>
</dbReference>
<dbReference type="SUPFAM" id="SSF55718">
    <property type="entry name" value="SCP-like"/>
    <property type="match status" value="1"/>
</dbReference>
<keyword evidence="3 4" id="KW-0012">Acyltransferase</keyword>
<feature type="active site" description="Proton donor" evidence="4">
    <location>
        <position position="125"/>
    </location>
</feature>
<accession>A0A4R1HKZ6</accession>
<evidence type="ECO:0000256" key="1">
    <source>
        <dbReference type="ARBA" id="ARBA00009213"/>
    </source>
</evidence>
<dbReference type="EMBL" id="SMFZ01000002">
    <property type="protein sequence ID" value="TCK23067.1"/>
    <property type="molecule type" value="Genomic_DNA"/>
</dbReference>
<keyword evidence="2 4" id="KW-0808">Transferase</keyword>
<dbReference type="NCBIfam" id="NF002367">
    <property type="entry name" value="PRK01346.1-4"/>
    <property type="match status" value="1"/>
</dbReference>
<dbReference type="PANTHER" id="PTHR37817">
    <property type="entry name" value="N-ACETYLTRANSFERASE EIS"/>
    <property type="match status" value="1"/>
</dbReference>
<protein>
    <submittedName>
        <fullName evidence="6">Putative acetyltransferase</fullName>
    </submittedName>
</protein>
<dbReference type="Pfam" id="PF13527">
    <property type="entry name" value="Acetyltransf_9"/>
    <property type="match status" value="1"/>
</dbReference>
<dbReference type="HAMAP" id="MF_01812">
    <property type="entry name" value="Eis"/>
    <property type="match status" value="1"/>
</dbReference>
<dbReference type="InterPro" id="IPR036527">
    <property type="entry name" value="SCP2_sterol-bd_dom_sf"/>
</dbReference>
<evidence type="ECO:0000313" key="6">
    <source>
        <dbReference type="EMBL" id="TCK23067.1"/>
    </source>
</evidence>
<dbReference type="Pfam" id="PF13530">
    <property type="entry name" value="SCP2_2"/>
    <property type="match status" value="1"/>
</dbReference>
<dbReference type="PROSITE" id="PS51186">
    <property type="entry name" value="GNAT"/>
    <property type="match status" value="1"/>
</dbReference>
<dbReference type="AlphaFoldDB" id="A0A4R1HKZ6"/>
<feature type="binding site" evidence="4">
    <location>
        <begin position="84"/>
        <end position="86"/>
    </location>
    <ligand>
        <name>acetyl-CoA</name>
        <dbReference type="ChEBI" id="CHEBI:57288"/>
    </ligand>
</feature>
<dbReference type="GO" id="GO:0030649">
    <property type="term" value="P:aminoglycoside antibiotic catabolic process"/>
    <property type="evidence" value="ECO:0007669"/>
    <property type="project" value="TreeGrafter"/>
</dbReference>
<feature type="active site" description="Proton acceptor; via carboxylate" evidence="4">
    <location>
        <position position="400"/>
    </location>
</feature>
<dbReference type="PANTHER" id="PTHR37817:SF1">
    <property type="entry name" value="N-ACETYLTRANSFERASE EIS"/>
    <property type="match status" value="1"/>
</dbReference>
<reference evidence="6 7" key="1">
    <citation type="submission" date="2019-03" db="EMBL/GenBank/DDBJ databases">
        <title>Sequencing the genomes of 1000 actinobacteria strains.</title>
        <authorList>
            <person name="Klenk H.-P."/>
        </authorList>
    </citation>
    <scope>NUCLEOTIDE SEQUENCE [LARGE SCALE GENOMIC DNA]</scope>
    <source>
        <strain evidence="6 7">DSM 44969</strain>
    </source>
</reference>
<evidence type="ECO:0000256" key="4">
    <source>
        <dbReference type="HAMAP-Rule" id="MF_01812"/>
    </source>
</evidence>
<feature type="binding site" evidence="4">
    <location>
        <begin position="120"/>
        <end position="121"/>
    </location>
    <ligand>
        <name>acetyl-CoA</name>
        <dbReference type="ChEBI" id="CHEBI:57288"/>
    </ligand>
</feature>
<sequence length="400" mass="43345">MDDDRDVRLLRPDEMRAAADLFRGALHHPPVSDVEWDTNPVGDCEGRTYGAFENGEMVGTTWSFATRTAVPGGATLPAAAVTRVGVRADRTRRGHLTAMMRTQLADAAAHGGVLAQLTASESVIYGRYGYGVATRGEHVRIRPRTGVRAAAPERGEIRMLPRDGARDVLVPLYERLAPARPGTMARNADWWTRSRAWAVNDGGVLETAVHTGPAGDDGYVVWTVDRGDDWVLRVSDLHAATPAAAAGLWRFLLGVDLVDRIVAYKRPLDESVDLLLTDAREVRVDGRVDELWVRLLDVPAALAARTWGDGPAVVLRVHDHLIPANDATFRIGPDGPKLVEGDPAPDLECDVDALAMAYLGDRRPSELVAAGWWRAHEPSAPARADALFATGVVPWCGTGF</sequence>
<dbReference type="Gene3D" id="3.30.1050.10">
    <property type="entry name" value="SCP2 sterol-binding domain"/>
    <property type="match status" value="1"/>
</dbReference>
<dbReference type="GO" id="GO:0034069">
    <property type="term" value="F:aminoglycoside N-acetyltransferase activity"/>
    <property type="evidence" value="ECO:0007669"/>
    <property type="project" value="TreeGrafter"/>
</dbReference>
<dbReference type="InterPro" id="IPR022902">
    <property type="entry name" value="NAcTrfase_Eis"/>
</dbReference>
<dbReference type="InterPro" id="IPR016181">
    <property type="entry name" value="Acyl_CoA_acyltransferase"/>
</dbReference>
<dbReference type="Gene3D" id="3.40.630.30">
    <property type="match status" value="2"/>
</dbReference>
<comment type="similarity">
    <text evidence="1 4">Belongs to the acetyltransferase Eis family.</text>
</comment>
<feature type="domain" description="N-acetyltransferase" evidence="5">
    <location>
        <begin position="5"/>
        <end position="154"/>
    </location>
</feature>
<dbReference type="InterPro" id="IPR051554">
    <property type="entry name" value="Acetyltransferase_Eis"/>
</dbReference>
<gene>
    <name evidence="6" type="ORF">EV378_7078</name>
</gene>
<organism evidence="6 7">
    <name type="scientific">Pseudonocardia endophytica</name>
    <dbReference type="NCBI Taxonomy" id="401976"/>
    <lineage>
        <taxon>Bacteria</taxon>
        <taxon>Bacillati</taxon>
        <taxon>Actinomycetota</taxon>
        <taxon>Actinomycetes</taxon>
        <taxon>Pseudonocardiales</taxon>
        <taxon>Pseudonocardiaceae</taxon>
        <taxon>Pseudonocardia</taxon>
    </lineage>
</organism>
<name>A0A4R1HKZ6_PSEEN</name>
<dbReference type="InterPro" id="IPR000182">
    <property type="entry name" value="GNAT_dom"/>
</dbReference>
<evidence type="ECO:0000259" key="5">
    <source>
        <dbReference type="PROSITE" id="PS51186"/>
    </source>
</evidence>
<evidence type="ECO:0000256" key="3">
    <source>
        <dbReference type="ARBA" id="ARBA00023315"/>
    </source>
</evidence>
<keyword evidence="7" id="KW-1185">Reference proteome</keyword>
<dbReference type="RefSeq" id="WP_243653920.1">
    <property type="nucleotide sequence ID" value="NZ_SMFZ01000002.1"/>
</dbReference>
<dbReference type="InterPro" id="IPR041380">
    <property type="entry name" value="Acetyltransf_17"/>
</dbReference>
<proteinExistence type="inferred from homology"/>
<feature type="binding site" evidence="4">
    <location>
        <begin position="92"/>
        <end position="97"/>
    </location>
    <ligand>
        <name>acetyl-CoA</name>
        <dbReference type="ChEBI" id="CHEBI:57288"/>
    </ligand>
</feature>
<comment type="caution">
    <text evidence="6">The sequence shown here is derived from an EMBL/GenBank/DDBJ whole genome shotgun (WGS) entry which is preliminary data.</text>
</comment>
<evidence type="ECO:0000256" key="2">
    <source>
        <dbReference type="ARBA" id="ARBA00022679"/>
    </source>
</evidence>
<dbReference type="InterPro" id="IPR025559">
    <property type="entry name" value="Eis_dom"/>
</dbReference>
<comment type="subunit">
    <text evidence="4">Homohexamer; trimer of dimers.</text>
</comment>